<reference evidence="13 14" key="1">
    <citation type="submission" date="2019-07" db="EMBL/GenBank/DDBJ databases">
        <title>Genome sequence of 2 isolates from Red Sea Mangroves.</title>
        <authorList>
            <person name="Sefrji F."/>
            <person name="Michoud G."/>
            <person name="Merlino G."/>
            <person name="Daffonchio D."/>
        </authorList>
    </citation>
    <scope>NUCLEOTIDE SEQUENCE [LARGE SCALE GENOMIC DNA]</scope>
    <source>
        <strain evidence="13 14">R1DC41</strain>
    </source>
</reference>
<sequence>MCRTLYRTLTYQQWVKTVTYGLFLYPKSGGNTLNSKQFGWNEIRETQRQDWPDTNAIPGRVLVEHKRMYRIATDHGELLGEISGKLRFDALSRLDYPAVGDWVMIHARPEEGKATIQGILPRQSFFSRKVAGTTLEQQIIASNVDTVFLVNALNQDFNIRRMERYLVMAYESGANPVFVLTKADLCDDVEEKRQLVENIAFGVPIHVVSARTNTGMEELEPYLQEGKTVALLGSSGAGKSTLTNLFLGEEVQLVKEVREDDDRGKHTTTHRELFPLPTGALLIDTPGMRELQLWEADSSSDHGFSDIKELAERCKFRDCTHKAEPGCAVQGAIMSGELEKGRFESYKKLLRELAFMDRKGDKVLEKAERAKWKKTSQMMKKNSFK</sequence>
<proteinExistence type="inferred from homology"/>
<evidence type="ECO:0000256" key="2">
    <source>
        <dbReference type="ARBA" id="ARBA00022517"/>
    </source>
</evidence>
<keyword evidence="14" id="KW-1185">Reference proteome</keyword>
<keyword evidence="3 10" id="KW-0479">Metal-binding</keyword>
<feature type="domain" description="EngC GTPase" evidence="11">
    <location>
        <begin position="142"/>
        <end position="289"/>
    </location>
</feature>
<evidence type="ECO:0000256" key="3">
    <source>
        <dbReference type="ARBA" id="ARBA00022723"/>
    </source>
</evidence>
<dbReference type="GO" id="GO:0042274">
    <property type="term" value="P:ribosomal small subunit biogenesis"/>
    <property type="evidence" value="ECO:0007669"/>
    <property type="project" value="UniProtKB-UniRule"/>
</dbReference>
<evidence type="ECO:0000256" key="4">
    <source>
        <dbReference type="ARBA" id="ARBA00022730"/>
    </source>
</evidence>
<dbReference type="Gene3D" id="3.40.50.300">
    <property type="entry name" value="P-loop containing nucleotide triphosphate hydrolases"/>
    <property type="match status" value="1"/>
</dbReference>
<organism evidence="13 14">
    <name type="scientific">Mangrovibacillus cuniculi</name>
    <dbReference type="NCBI Taxonomy" id="2593652"/>
    <lineage>
        <taxon>Bacteria</taxon>
        <taxon>Bacillati</taxon>
        <taxon>Bacillota</taxon>
        <taxon>Bacilli</taxon>
        <taxon>Bacillales</taxon>
        <taxon>Bacillaceae</taxon>
        <taxon>Mangrovibacillus</taxon>
    </lineage>
</organism>
<dbReference type="HAMAP" id="MF_01820">
    <property type="entry name" value="GTPase_RsgA"/>
    <property type="match status" value="1"/>
</dbReference>
<dbReference type="GO" id="GO:0019843">
    <property type="term" value="F:rRNA binding"/>
    <property type="evidence" value="ECO:0007669"/>
    <property type="project" value="UniProtKB-KW"/>
</dbReference>
<dbReference type="InterPro" id="IPR004881">
    <property type="entry name" value="Ribosome_biogen_GTPase_RsgA"/>
</dbReference>
<evidence type="ECO:0000256" key="6">
    <source>
        <dbReference type="ARBA" id="ARBA00022801"/>
    </source>
</evidence>
<feature type="binding site" evidence="10">
    <location>
        <begin position="181"/>
        <end position="184"/>
    </location>
    <ligand>
        <name>GTP</name>
        <dbReference type="ChEBI" id="CHEBI:37565"/>
    </ligand>
</feature>
<dbReference type="SUPFAM" id="SSF50249">
    <property type="entry name" value="Nucleic acid-binding proteins"/>
    <property type="match status" value="1"/>
</dbReference>
<dbReference type="GO" id="GO:0003924">
    <property type="term" value="F:GTPase activity"/>
    <property type="evidence" value="ECO:0007669"/>
    <property type="project" value="UniProtKB-UniRule"/>
</dbReference>
<feature type="domain" description="CP-type G" evidence="12">
    <location>
        <begin position="135"/>
        <end position="291"/>
    </location>
</feature>
<feature type="binding site" evidence="10">
    <location>
        <begin position="233"/>
        <end position="241"/>
    </location>
    <ligand>
        <name>GTP</name>
        <dbReference type="ChEBI" id="CHEBI:37565"/>
    </ligand>
</feature>
<dbReference type="GO" id="GO:0005525">
    <property type="term" value="F:GTP binding"/>
    <property type="evidence" value="ECO:0007669"/>
    <property type="project" value="UniProtKB-UniRule"/>
</dbReference>
<feature type="binding site" evidence="10">
    <location>
        <position position="319"/>
    </location>
    <ligand>
        <name>Zn(2+)</name>
        <dbReference type="ChEBI" id="CHEBI:29105"/>
    </ligand>
</feature>
<dbReference type="AlphaFoldDB" id="A0A7S8HH60"/>
<dbReference type="SUPFAM" id="SSF52540">
    <property type="entry name" value="P-loop containing nucleoside triphosphate hydrolases"/>
    <property type="match status" value="1"/>
</dbReference>
<dbReference type="InterPro" id="IPR027417">
    <property type="entry name" value="P-loop_NTPase"/>
</dbReference>
<evidence type="ECO:0000256" key="7">
    <source>
        <dbReference type="ARBA" id="ARBA00022833"/>
    </source>
</evidence>
<dbReference type="PROSITE" id="PS51721">
    <property type="entry name" value="G_CP"/>
    <property type="match status" value="1"/>
</dbReference>
<evidence type="ECO:0000259" key="11">
    <source>
        <dbReference type="PROSITE" id="PS50936"/>
    </source>
</evidence>
<dbReference type="NCBIfam" id="TIGR00157">
    <property type="entry name" value="ribosome small subunit-dependent GTPase A"/>
    <property type="match status" value="1"/>
</dbReference>
<dbReference type="CDD" id="cd01854">
    <property type="entry name" value="YjeQ_EngC"/>
    <property type="match status" value="1"/>
</dbReference>
<name>A0A7S8HH60_9BACI</name>
<dbReference type="InterPro" id="IPR012340">
    <property type="entry name" value="NA-bd_OB-fold"/>
</dbReference>
<comment type="subunit">
    <text evidence="10">Monomer. Associates with 30S ribosomal subunit, binds 16S rRNA.</text>
</comment>
<gene>
    <name evidence="10 13" type="primary">rsgA</name>
    <name evidence="13" type="ORF">G8O30_14975</name>
</gene>
<evidence type="ECO:0000313" key="14">
    <source>
        <dbReference type="Proteomes" id="UP000593626"/>
    </source>
</evidence>
<evidence type="ECO:0000256" key="8">
    <source>
        <dbReference type="ARBA" id="ARBA00022884"/>
    </source>
</evidence>
<dbReference type="Proteomes" id="UP000593626">
    <property type="component" value="Chromosome"/>
</dbReference>
<accession>A0A7S8HH60</accession>
<dbReference type="Pfam" id="PF03193">
    <property type="entry name" value="RsgA_GTPase"/>
    <property type="match status" value="1"/>
</dbReference>
<comment type="similarity">
    <text evidence="10">Belongs to the TRAFAC class YlqF/YawG GTPase family. RsgA subfamily.</text>
</comment>
<feature type="binding site" evidence="10">
    <location>
        <position position="321"/>
    </location>
    <ligand>
        <name>Zn(2+)</name>
        <dbReference type="ChEBI" id="CHEBI:29105"/>
    </ligand>
</feature>
<keyword evidence="9 10" id="KW-0342">GTP-binding</keyword>
<evidence type="ECO:0000256" key="9">
    <source>
        <dbReference type="ARBA" id="ARBA00023134"/>
    </source>
</evidence>
<dbReference type="KEGG" id="mcui:G8O30_14975"/>
<evidence type="ECO:0000256" key="5">
    <source>
        <dbReference type="ARBA" id="ARBA00022741"/>
    </source>
</evidence>
<evidence type="ECO:0000256" key="10">
    <source>
        <dbReference type="HAMAP-Rule" id="MF_01820"/>
    </source>
</evidence>
<keyword evidence="4 10" id="KW-0699">rRNA-binding</keyword>
<feature type="binding site" evidence="10">
    <location>
        <position position="314"/>
    </location>
    <ligand>
        <name>Zn(2+)</name>
        <dbReference type="ChEBI" id="CHEBI:29105"/>
    </ligand>
</feature>
<evidence type="ECO:0000256" key="1">
    <source>
        <dbReference type="ARBA" id="ARBA00022490"/>
    </source>
</evidence>
<dbReference type="PANTHER" id="PTHR32120:SF10">
    <property type="entry name" value="SMALL RIBOSOMAL SUBUNIT BIOGENESIS GTPASE RSGA"/>
    <property type="match status" value="1"/>
</dbReference>
<keyword evidence="7 10" id="KW-0862">Zinc</keyword>
<evidence type="ECO:0000313" key="13">
    <source>
        <dbReference type="EMBL" id="QPC48140.1"/>
    </source>
</evidence>
<dbReference type="GO" id="GO:0005737">
    <property type="term" value="C:cytoplasm"/>
    <property type="evidence" value="ECO:0007669"/>
    <property type="project" value="UniProtKB-SubCell"/>
</dbReference>
<keyword evidence="2 10" id="KW-0690">Ribosome biogenesis</keyword>
<keyword evidence="5 10" id="KW-0547">Nucleotide-binding</keyword>
<keyword evidence="1 10" id="KW-0963">Cytoplasm</keyword>
<keyword evidence="6 10" id="KW-0378">Hydrolase</keyword>
<dbReference type="Gene3D" id="1.10.40.50">
    <property type="entry name" value="Probable gtpase engc, domain 3"/>
    <property type="match status" value="1"/>
</dbReference>
<comment type="cofactor">
    <cofactor evidence="10">
        <name>Zn(2+)</name>
        <dbReference type="ChEBI" id="CHEBI:29105"/>
    </cofactor>
    <text evidence="10">Binds 1 zinc ion per subunit.</text>
</comment>
<feature type="binding site" evidence="10">
    <location>
        <position position="327"/>
    </location>
    <ligand>
        <name>Zn(2+)</name>
        <dbReference type="ChEBI" id="CHEBI:29105"/>
    </ligand>
</feature>
<evidence type="ECO:0000259" key="12">
    <source>
        <dbReference type="PROSITE" id="PS51721"/>
    </source>
</evidence>
<comment type="function">
    <text evidence="10">One of several proteins that assist in the late maturation steps of the functional core of the 30S ribosomal subunit. Helps release RbfA from mature subunits. May play a role in the assembly of ribosomal proteins into the subunit. Circularly permuted GTPase that catalyzes slow GTP hydrolysis, GTPase activity is stimulated by the 30S ribosomal subunit.</text>
</comment>
<dbReference type="InterPro" id="IPR030378">
    <property type="entry name" value="G_CP_dom"/>
</dbReference>
<dbReference type="InterPro" id="IPR010914">
    <property type="entry name" value="RsgA_GTPase_dom"/>
</dbReference>
<comment type="subcellular location">
    <subcellularLocation>
        <location evidence="10">Cytoplasm</location>
    </subcellularLocation>
</comment>
<keyword evidence="8 10" id="KW-0694">RNA-binding</keyword>
<dbReference type="GO" id="GO:0046872">
    <property type="term" value="F:metal ion binding"/>
    <property type="evidence" value="ECO:0007669"/>
    <property type="project" value="UniProtKB-KW"/>
</dbReference>
<dbReference type="PANTHER" id="PTHR32120">
    <property type="entry name" value="SMALL RIBOSOMAL SUBUNIT BIOGENESIS GTPASE RSGA"/>
    <property type="match status" value="1"/>
</dbReference>
<dbReference type="PROSITE" id="PS50936">
    <property type="entry name" value="ENGC_GTPASE"/>
    <property type="match status" value="1"/>
</dbReference>
<dbReference type="EC" id="3.6.1.-" evidence="10"/>
<dbReference type="EMBL" id="CP049742">
    <property type="protein sequence ID" value="QPC48140.1"/>
    <property type="molecule type" value="Genomic_DNA"/>
</dbReference>
<protein>
    <recommendedName>
        <fullName evidence="10">Small ribosomal subunit biogenesis GTPase RsgA</fullName>
        <ecNumber evidence="10">3.6.1.-</ecNumber>
    </recommendedName>
</protein>